<dbReference type="Proteomes" id="UP000023152">
    <property type="component" value="Unassembled WGS sequence"/>
</dbReference>
<dbReference type="EMBL" id="ASPP01008423">
    <property type="protein sequence ID" value="ETO25569.1"/>
    <property type="molecule type" value="Genomic_DNA"/>
</dbReference>
<dbReference type="AlphaFoldDB" id="X6NIL7"/>
<feature type="compositionally biased region" description="Polar residues" evidence="1">
    <location>
        <begin position="40"/>
        <end position="60"/>
    </location>
</feature>
<gene>
    <name evidence="2" type="ORF">RFI_11570</name>
</gene>
<reference evidence="2 3" key="1">
    <citation type="journal article" date="2013" name="Curr. Biol.">
        <title>The Genome of the Foraminiferan Reticulomyxa filosa.</title>
        <authorList>
            <person name="Glockner G."/>
            <person name="Hulsmann N."/>
            <person name="Schleicher M."/>
            <person name="Noegel A.A."/>
            <person name="Eichinger L."/>
            <person name="Gallinger C."/>
            <person name="Pawlowski J."/>
            <person name="Sierra R."/>
            <person name="Euteneuer U."/>
            <person name="Pillet L."/>
            <person name="Moustafa A."/>
            <person name="Platzer M."/>
            <person name="Groth M."/>
            <person name="Szafranski K."/>
            <person name="Schliwa M."/>
        </authorList>
    </citation>
    <scope>NUCLEOTIDE SEQUENCE [LARGE SCALE GENOMIC DNA]</scope>
</reference>
<protein>
    <submittedName>
        <fullName evidence="2">Uncharacterized protein</fullName>
    </submittedName>
</protein>
<keyword evidence="3" id="KW-1185">Reference proteome</keyword>
<evidence type="ECO:0000256" key="1">
    <source>
        <dbReference type="SAM" id="MobiDB-lite"/>
    </source>
</evidence>
<feature type="region of interest" description="Disordered" evidence="1">
    <location>
        <begin position="1"/>
        <end position="99"/>
    </location>
</feature>
<comment type="caution">
    <text evidence="2">The sequence shown here is derived from an EMBL/GenBank/DDBJ whole genome shotgun (WGS) entry which is preliminary data.</text>
</comment>
<name>X6NIL7_RETFI</name>
<evidence type="ECO:0000313" key="3">
    <source>
        <dbReference type="Proteomes" id="UP000023152"/>
    </source>
</evidence>
<sequence length="157" mass="17830">MKTKAPNPTVPGKTSQKIENRPKPWLAHQTKSVCKEEKPNTNTTSGADENKNDTNTQQVSIPKKTKFDYSNVKPKVDTGLKKLPSKQSKDQPLDSASSRNGATQPKFFFHFILFVAKDQVFFFCLLKKTKNYFFGERTEAKFVNFFCALKVFIVSVV</sequence>
<proteinExistence type="predicted"/>
<accession>X6NIL7</accession>
<organism evidence="2 3">
    <name type="scientific">Reticulomyxa filosa</name>
    <dbReference type="NCBI Taxonomy" id="46433"/>
    <lineage>
        <taxon>Eukaryota</taxon>
        <taxon>Sar</taxon>
        <taxon>Rhizaria</taxon>
        <taxon>Retaria</taxon>
        <taxon>Foraminifera</taxon>
        <taxon>Monothalamids</taxon>
        <taxon>Reticulomyxidae</taxon>
        <taxon>Reticulomyxa</taxon>
    </lineage>
</organism>
<evidence type="ECO:0000313" key="2">
    <source>
        <dbReference type="EMBL" id="ETO25569.1"/>
    </source>
</evidence>